<gene>
    <name evidence="2" type="ORF">DFQ12_5348</name>
</gene>
<accession>A0A420AD44</accession>
<evidence type="ECO:0000313" key="2">
    <source>
        <dbReference type="EMBL" id="RKE42438.1"/>
    </source>
</evidence>
<protein>
    <submittedName>
        <fullName evidence="2">Uncharacterized protein</fullName>
    </submittedName>
</protein>
<dbReference type="EMBL" id="RAPY01000008">
    <property type="protein sequence ID" value="RKE42438.1"/>
    <property type="molecule type" value="Genomic_DNA"/>
</dbReference>
<sequence length="155" mass="16927">MNLADSFCKTGSPGAPGDKKGRLWPDRTQGNSAETVETLWKGGAGGWWNRSGYTVERSGLPMGLDVRRSSAKPGNAVERLQQGQLCAQKRQRRDKSGWAAETGDQGSKEPRQSLPEGAEGYFQTGAPRDLLTLSSPLLRTLPTFYLSIPYLFPIV</sequence>
<dbReference type="AlphaFoldDB" id="A0A420AD44"/>
<name>A0A420AD44_SPHD1</name>
<keyword evidence="3" id="KW-1185">Reference proteome</keyword>
<comment type="caution">
    <text evidence="2">The sequence shown here is derived from an EMBL/GenBank/DDBJ whole genome shotgun (WGS) entry which is preliminary data.</text>
</comment>
<reference evidence="2 3" key="1">
    <citation type="submission" date="2018-09" db="EMBL/GenBank/DDBJ databases">
        <title>Genomic Encyclopedia of Type Strains, Phase III (KMG-III): the genomes of soil and plant-associated and newly described type strains.</title>
        <authorList>
            <person name="Whitman W."/>
        </authorList>
    </citation>
    <scope>NUCLEOTIDE SEQUENCE [LARGE SCALE GENOMIC DNA]</scope>
    <source>
        <strain evidence="2 3">CECT 7938</strain>
    </source>
</reference>
<proteinExistence type="predicted"/>
<feature type="region of interest" description="Disordered" evidence="1">
    <location>
        <begin position="81"/>
        <end position="121"/>
    </location>
</feature>
<evidence type="ECO:0000313" key="3">
    <source>
        <dbReference type="Proteomes" id="UP000286246"/>
    </source>
</evidence>
<evidence type="ECO:0000256" key="1">
    <source>
        <dbReference type="SAM" id="MobiDB-lite"/>
    </source>
</evidence>
<organism evidence="2 3">
    <name type="scientific">Sphingobacterium detergens</name>
    <dbReference type="NCBI Taxonomy" id="1145106"/>
    <lineage>
        <taxon>Bacteria</taxon>
        <taxon>Pseudomonadati</taxon>
        <taxon>Bacteroidota</taxon>
        <taxon>Sphingobacteriia</taxon>
        <taxon>Sphingobacteriales</taxon>
        <taxon>Sphingobacteriaceae</taxon>
        <taxon>Sphingobacterium</taxon>
    </lineage>
</organism>
<dbReference type="Proteomes" id="UP000286246">
    <property type="component" value="Unassembled WGS sequence"/>
</dbReference>
<feature type="region of interest" description="Disordered" evidence="1">
    <location>
        <begin position="1"/>
        <end position="33"/>
    </location>
</feature>